<dbReference type="AlphaFoldDB" id="A0A9Q1GMG8"/>
<dbReference type="EMBL" id="JAKOGI010002014">
    <property type="protein sequence ID" value="KAJ8423250.1"/>
    <property type="molecule type" value="Genomic_DNA"/>
</dbReference>
<proteinExistence type="predicted"/>
<dbReference type="InterPro" id="IPR034454">
    <property type="entry name" value="MEI2-like_RRM3"/>
</dbReference>
<feature type="region of interest" description="Disordered" evidence="2">
    <location>
        <begin position="461"/>
        <end position="485"/>
    </location>
</feature>
<dbReference type="SUPFAM" id="SSF54928">
    <property type="entry name" value="RNA-binding domain, RBD"/>
    <property type="match status" value="1"/>
</dbReference>
<sequence>MVMMSSLEKVSPVAKHPPVLRDPKLGIGAEDGNVGAHRTLSKSINQHQRTLSERPLVGVIAAQNESSLFSSSLSELVNHKMRFSSNKFLSRQSSTITSHKESQEEPEGQTINNLLPDEEELFSGLVDELGLSNDANGSDDLEDFDVFGGIELEADDHLPAGQRNASYSWGLHQKHHSVHAVDHASGAHAITRLTNGVVRGNASPHEGSLIFNGFHSPVSLSAIGSEFGVGEASQSFPQVHLDNHRMPSFHPHSHQVQLHNVSSIIPQNSLDGVTGIADNIGLKVPKKVNLDAHHLGLNGHAMDLNEGVFGYSPNGIHVHQSVASKSNSYQQHHLRSLLMANSPSFASNHAHYLEALHGSLGASHLTMNMSSPIQQLQVGSAPVLKASLWDRQQVYIGDSRETSGYQMGAHRSIGIPGFSPAHAREISSHGSLPRAHSTYTEMSKISGLHSPQRMGHMFHERSGMNSLPTSFGSPSERVRSRRNETNLSHADRKHYELNIDRILRGEDTRTTLMIKNIPNKYTSKMLLATIDEQHRGKYDFIYLPIDFKNKCNMGYAFINMVDPLQIVAFHKTFEARKWEKFNSEKVATLAYARIQGKAALIAHFQNSSLMNEDKRCRPILFHTDGPNAGDQLENEPFPMGTNFRPKPGRLQAPIGEEDE</sequence>
<feature type="region of interest" description="Disordered" evidence="2">
    <location>
        <begin position="625"/>
        <end position="659"/>
    </location>
</feature>
<feature type="compositionally biased region" description="Polar residues" evidence="2">
    <location>
        <begin position="463"/>
        <end position="473"/>
    </location>
</feature>
<evidence type="ECO:0000256" key="2">
    <source>
        <dbReference type="SAM" id="MobiDB-lite"/>
    </source>
</evidence>
<dbReference type="CDD" id="cd12531">
    <property type="entry name" value="RRM3_MEI2_like"/>
    <property type="match status" value="1"/>
</dbReference>
<reference evidence="4" key="1">
    <citation type="submission" date="2022-04" db="EMBL/GenBank/DDBJ databases">
        <title>Carnegiea gigantea Genome sequencing and assembly v2.</title>
        <authorList>
            <person name="Copetti D."/>
            <person name="Sanderson M.J."/>
            <person name="Burquez A."/>
            <person name="Wojciechowski M.F."/>
        </authorList>
    </citation>
    <scope>NUCLEOTIDE SEQUENCE</scope>
    <source>
        <strain evidence="4">SGP5-SGP5p</strain>
        <tissue evidence="4">Aerial part</tissue>
    </source>
</reference>
<name>A0A9Q1GMG8_9CARY</name>
<feature type="compositionally biased region" description="Basic and acidic residues" evidence="2">
    <location>
        <begin position="476"/>
        <end position="485"/>
    </location>
</feature>
<accession>A0A9Q1GMG8</accession>
<gene>
    <name evidence="4" type="ORF">Cgig2_011627</name>
</gene>
<evidence type="ECO:0000259" key="3">
    <source>
        <dbReference type="Pfam" id="PF04059"/>
    </source>
</evidence>
<evidence type="ECO:0000256" key="1">
    <source>
        <dbReference type="ARBA" id="ARBA00022884"/>
    </source>
</evidence>
<dbReference type="GO" id="GO:0003723">
    <property type="term" value="F:RNA binding"/>
    <property type="evidence" value="ECO:0007669"/>
    <property type="project" value="UniProtKB-KW"/>
</dbReference>
<keyword evidence="5" id="KW-1185">Reference proteome</keyword>
<keyword evidence="1" id="KW-0694">RNA-binding</keyword>
<dbReference type="OrthoDB" id="417481at2759"/>
<feature type="domain" description="Mei2-like C-terminal RNA recognition motif" evidence="3">
    <location>
        <begin position="509"/>
        <end position="605"/>
    </location>
</feature>
<dbReference type="Proteomes" id="UP001153076">
    <property type="component" value="Unassembled WGS sequence"/>
</dbReference>
<feature type="region of interest" description="Disordered" evidence="2">
    <location>
        <begin position="90"/>
        <end position="109"/>
    </location>
</feature>
<evidence type="ECO:0000313" key="5">
    <source>
        <dbReference type="Proteomes" id="UP001153076"/>
    </source>
</evidence>
<organism evidence="4 5">
    <name type="scientific">Carnegiea gigantea</name>
    <dbReference type="NCBI Taxonomy" id="171969"/>
    <lineage>
        <taxon>Eukaryota</taxon>
        <taxon>Viridiplantae</taxon>
        <taxon>Streptophyta</taxon>
        <taxon>Embryophyta</taxon>
        <taxon>Tracheophyta</taxon>
        <taxon>Spermatophyta</taxon>
        <taxon>Magnoliopsida</taxon>
        <taxon>eudicotyledons</taxon>
        <taxon>Gunneridae</taxon>
        <taxon>Pentapetalae</taxon>
        <taxon>Caryophyllales</taxon>
        <taxon>Cactineae</taxon>
        <taxon>Cactaceae</taxon>
        <taxon>Cactoideae</taxon>
        <taxon>Echinocereeae</taxon>
        <taxon>Carnegiea</taxon>
    </lineage>
</organism>
<evidence type="ECO:0000313" key="4">
    <source>
        <dbReference type="EMBL" id="KAJ8423250.1"/>
    </source>
</evidence>
<comment type="caution">
    <text evidence="4">The sequence shown here is derived from an EMBL/GenBank/DDBJ whole genome shotgun (WGS) entry which is preliminary data.</text>
</comment>
<dbReference type="InterPro" id="IPR007201">
    <property type="entry name" value="Mei2-like_Rrm_C"/>
</dbReference>
<dbReference type="Pfam" id="PF04059">
    <property type="entry name" value="RRM_2"/>
    <property type="match status" value="1"/>
</dbReference>
<dbReference type="InterPro" id="IPR035979">
    <property type="entry name" value="RBD_domain_sf"/>
</dbReference>
<dbReference type="PANTHER" id="PTHR23189">
    <property type="entry name" value="RNA RECOGNITION MOTIF-CONTAINING"/>
    <property type="match status" value="1"/>
</dbReference>
<protein>
    <recommendedName>
        <fullName evidence="3">Mei2-like C-terminal RNA recognition motif domain-containing protein</fullName>
    </recommendedName>
</protein>